<dbReference type="GO" id="GO:0030150">
    <property type="term" value="P:protein import into mitochondrial matrix"/>
    <property type="evidence" value="ECO:0007669"/>
    <property type="project" value="InterPro"/>
</dbReference>
<feature type="transmembrane region" description="Helical" evidence="7">
    <location>
        <begin position="236"/>
        <end position="256"/>
    </location>
</feature>
<protein>
    <submittedName>
        <fullName evidence="8">Transmembrane protein</fullName>
    </submittedName>
</protein>
<feature type="transmembrane region" description="Helical" evidence="7">
    <location>
        <begin position="356"/>
        <end position="373"/>
    </location>
</feature>
<dbReference type="InterPro" id="IPR036259">
    <property type="entry name" value="MFS_trans_sf"/>
</dbReference>
<evidence type="ECO:0000256" key="5">
    <source>
        <dbReference type="ARBA" id="ARBA00022989"/>
    </source>
</evidence>
<keyword evidence="4 7" id="KW-0812">Transmembrane</keyword>
<dbReference type="STRING" id="4781.A0A0P1AD42"/>
<dbReference type="SUPFAM" id="SSF103473">
    <property type="entry name" value="MFS general substrate transporter"/>
    <property type="match status" value="1"/>
</dbReference>
<dbReference type="InterPro" id="IPR013261">
    <property type="entry name" value="Tim21"/>
</dbReference>
<keyword evidence="9" id="KW-1185">Reference proteome</keyword>
<feature type="transmembrane region" description="Helical" evidence="7">
    <location>
        <begin position="531"/>
        <end position="550"/>
    </location>
</feature>
<dbReference type="Pfam" id="PF08294">
    <property type="entry name" value="TIM21"/>
    <property type="match status" value="1"/>
</dbReference>
<dbReference type="AlphaFoldDB" id="A0A0P1AD42"/>
<dbReference type="PANTHER" id="PTHR31585">
    <property type="entry name" value="FOLATE-BIOPTERIN TRANSPORTER 1, CHLOROPLASTIC"/>
    <property type="match status" value="1"/>
</dbReference>
<feature type="transmembrane region" description="Helical" evidence="7">
    <location>
        <begin position="64"/>
        <end position="83"/>
    </location>
</feature>
<dbReference type="GeneID" id="36403899"/>
<comment type="subcellular location">
    <subcellularLocation>
        <location evidence="1">Membrane</location>
        <topology evidence="1">Multi-pass membrane protein</topology>
    </subcellularLocation>
</comment>
<evidence type="ECO:0000256" key="2">
    <source>
        <dbReference type="ARBA" id="ARBA00007015"/>
    </source>
</evidence>
<feature type="transmembrane region" description="Helical" evidence="7">
    <location>
        <begin position="493"/>
        <end position="511"/>
    </location>
</feature>
<feature type="transmembrane region" description="Helical" evidence="7">
    <location>
        <begin position="268"/>
        <end position="290"/>
    </location>
</feature>
<accession>A0A0P1AD42</accession>
<feature type="transmembrane region" description="Helical" evidence="7">
    <location>
        <begin position="103"/>
        <end position="123"/>
    </location>
</feature>
<feature type="transmembrane region" description="Helical" evidence="7">
    <location>
        <begin position="622"/>
        <end position="640"/>
    </location>
</feature>
<keyword evidence="3" id="KW-0813">Transport</keyword>
<evidence type="ECO:0000256" key="4">
    <source>
        <dbReference type="ARBA" id="ARBA00022692"/>
    </source>
</evidence>
<keyword evidence="5 7" id="KW-1133">Transmembrane helix</keyword>
<evidence type="ECO:0000256" key="6">
    <source>
        <dbReference type="ARBA" id="ARBA00023136"/>
    </source>
</evidence>
<feature type="transmembrane region" description="Helical" evidence="7">
    <location>
        <begin position="385"/>
        <end position="409"/>
    </location>
</feature>
<feature type="transmembrane region" description="Helical" evidence="7">
    <location>
        <begin position="193"/>
        <end position="216"/>
    </location>
</feature>
<evidence type="ECO:0000256" key="7">
    <source>
        <dbReference type="SAM" id="Phobius"/>
    </source>
</evidence>
<dbReference type="RefSeq" id="XP_024575160.1">
    <property type="nucleotide sequence ID" value="XM_024724266.1"/>
</dbReference>
<comment type="similarity">
    <text evidence="2">Belongs to the major facilitator superfamily. Folate-biopterin transporter (TC 2.A.71) family.</text>
</comment>
<evidence type="ECO:0000313" key="8">
    <source>
        <dbReference type="EMBL" id="CEG38791.1"/>
    </source>
</evidence>
<dbReference type="PANTHER" id="PTHR31585:SF5">
    <property type="entry name" value="RNA-BINDING S4 DOMAIN-CONTAINING PROTEIN"/>
    <property type="match status" value="1"/>
</dbReference>
<dbReference type="GO" id="GO:0005744">
    <property type="term" value="C:TIM23 mitochondrial import inner membrane translocase complex"/>
    <property type="evidence" value="ECO:0007669"/>
    <property type="project" value="InterPro"/>
</dbReference>
<dbReference type="Gene3D" id="3.10.450.320">
    <property type="entry name" value="Mitochondrial import inner membrane translocase subunit Tim21"/>
    <property type="match status" value="1"/>
</dbReference>
<evidence type="ECO:0000256" key="1">
    <source>
        <dbReference type="ARBA" id="ARBA00004141"/>
    </source>
</evidence>
<dbReference type="OrthoDB" id="754047at2759"/>
<sequence>MDVGGADTVRDVLRVERLSYIGSNVSSHDDEDNFTESTQFRKIEKDENGGTQLRSGDAPNLYHWRHIGLLVQYAAVGLLYGGLPRTVYPFLNNYLRMNGYQTLSARVLLSLPWSFKVLIGIVSDCFPIFHSRRRAYMVLGWIICSSMLLILVFVDQEPPYYLDSSLRGKDLSKISPAELQGRVNVHAPSSGSFYIVFMMLASVGYMIADVASDGLVVEFAQQEPENIRGNIQSTVYLVRSVLMILAALLVGFGLNGKDYGGSFTWSLTISQLMLIFSLLSLVAIPAALWFVQEPVFGDRVPQFSKYMHSLWMSIQNSAMVQILAYRFFSGIFDGFTVTAGDPIQRYWASVHPLNESLFSVLGLVVFSAALYVTKRIGLGWSWHRVISWTTVSVIVLDAIVGMLTIWGVVRSQWFWLGTPILEELPQAMNFLVSTFVVVELADLGNEAAVYGLMTTVSNLSSPFASCISKNVNALFDVGVADIIRDSQHVRLQVTWTFVIAYIMKLLSLLWLPLLPRQKRETQALKQRSRQCFWGGIAIIVIFVFALVWSITTNLLSVFPKTACRIIAGGPGCNKSTRSRLNAEKVTLYEDERITDQATKEGQKAADALVLTPYEKVTATATGGFWLGLLGLGAVGVYFVARELLPNRMSPNGLFSESLEFLSENTDVTSRLGLPIHGYGHDHGGHREGRRNRIEHVNLTAKDGTPRLRIKYNIKGPSGHAYVFAEVNKNMKKNEYVYLIVQVTKTGELLKIIDNRQILEAETKEEQDALRQLLGK</sequence>
<dbReference type="Proteomes" id="UP000054928">
    <property type="component" value="Unassembled WGS sequence"/>
</dbReference>
<name>A0A0P1AD42_PLAHL</name>
<evidence type="ECO:0000313" key="9">
    <source>
        <dbReference type="Proteomes" id="UP000054928"/>
    </source>
</evidence>
<proteinExistence type="inferred from homology"/>
<organism evidence="8 9">
    <name type="scientific">Plasmopara halstedii</name>
    <name type="common">Downy mildew of sunflower</name>
    <dbReference type="NCBI Taxonomy" id="4781"/>
    <lineage>
        <taxon>Eukaryota</taxon>
        <taxon>Sar</taxon>
        <taxon>Stramenopiles</taxon>
        <taxon>Oomycota</taxon>
        <taxon>Peronosporomycetes</taxon>
        <taxon>Peronosporales</taxon>
        <taxon>Peronosporaceae</taxon>
        <taxon>Plasmopara</taxon>
    </lineage>
</organism>
<dbReference type="OMA" id="YHWRHIG"/>
<reference evidence="9" key="1">
    <citation type="submission" date="2014-09" db="EMBL/GenBank/DDBJ databases">
        <authorList>
            <person name="Sharma Rahul"/>
            <person name="Thines Marco"/>
        </authorList>
    </citation>
    <scope>NUCLEOTIDE SEQUENCE [LARGE SCALE GENOMIC DNA]</scope>
</reference>
<dbReference type="EMBL" id="CCYD01000322">
    <property type="protein sequence ID" value="CEG38791.1"/>
    <property type="molecule type" value="Genomic_DNA"/>
</dbReference>
<dbReference type="Pfam" id="PF03092">
    <property type="entry name" value="BT1"/>
    <property type="match status" value="2"/>
</dbReference>
<evidence type="ECO:0000256" key="3">
    <source>
        <dbReference type="ARBA" id="ARBA00022448"/>
    </source>
</evidence>
<dbReference type="InterPro" id="IPR038552">
    <property type="entry name" value="Tim21_IMS_sf"/>
</dbReference>
<keyword evidence="6 7" id="KW-0472">Membrane</keyword>
<dbReference type="InterPro" id="IPR039309">
    <property type="entry name" value="BT1"/>
</dbReference>
<feature type="transmembrane region" description="Helical" evidence="7">
    <location>
        <begin position="135"/>
        <end position="154"/>
    </location>
</feature>